<dbReference type="Gene3D" id="1.10.10.60">
    <property type="entry name" value="Homeodomain-like"/>
    <property type="match status" value="1"/>
</dbReference>
<evidence type="ECO:0008006" key="3">
    <source>
        <dbReference type="Google" id="ProtNLM"/>
    </source>
</evidence>
<name>A0ABT4IGW3_9EURY</name>
<evidence type="ECO:0000313" key="1">
    <source>
        <dbReference type="EMBL" id="MCZ0860980.1"/>
    </source>
</evidence>
<dbReference type="Proteomes" id="UP001141422">
    <property type="component" value="Unassembled WGS sequence"/>
</dbReference>
<gene>
    <name evidence="1" type="ORF">O0S10_07045</name>
</gene>
<reference evidence="1" key="1">
    <citation type="submission" date="2022-12" db="EMBL/GenBank/DDBJ databases">
        <title>Isolation and characterisation of novel Methanocorpusculum spp. from native Australian herbivores indicates the genus is ancestrally host-associated.</title>
        <authorList>
            <person name="Volmer J.G."/>
            <person name="Soo R.M."/>
            <person name="Evans P.N."/>
            <person name="Hoedt E.C."/>
            <person name="Astorga Alsina A.L."/>
            <person name="Woodcroft B.J."/>
            <person name="Tyson G.W."/>
            <person name="Hugenholtz P."/>
            <person name="Morrison M."/>
        </authorList>
    </citation>
    <scope>NUCLEOTIDE SEQUENCE</scope>
    <source>
        <strain evidence="1">MG</strain>
    </source>
</reference>
<evidence type="ECO:0000313" key="2">
    <source>
        <dbReference type="Proteomes" id="UP001141422"/>
    </source>
</evidence>
<proteinExistence type="predicted"/>
<comment type="caution">
    <text evidence="1">The sequence shown here is derived from an EMBL/GenBank/DDBJ whole genome shotgun (WGS) entry which is preliminary data.</text>
</comment>
<sequence>MNPELADRAVLAAYVDAGLSIRKIAKRTGCSKSAVACALRQHGLSRRRVRVPDEMKKKLRM</sequence>
<keyword evidence="2" id="KW-1185">Reference proteome</keyword>
<protein>
    <recommendedName>
        <fullName evidence="3">Helix-turn-helix domain-containing protein</fullName>
    </recommendedName>
</protein>
<accession>A0ABT4IGW3</accession>
<dbReference type="EMBL" id="JAPTGB010000014">
    <property type="protein sequence ID" value="MCZ0860980.1"/>
    <property type="molecule type" value="Genomic_DNA"/>
</dbReference>
<dbReference type="RefSeq" id="WP_268925178.1">
    <property type="nucleotide sequence ID" value="NZ_JAPTGB010000014.1"/>
</dbReference>
<organism evidence="1 2">
    <name type="scientific">Methanocorpusculum petauri</name>
    <dbReference type="NCBI Taxonomy" id="3002863"/>
    <lineage>
        <taxon>Archaea</taxon>
        <taxon>Methanobacteriati</taxon>
        <taxon>Methanobacteriota</taxon>
        <taxon>Stenosarchaea group</taxon>
        <taxon>Methanomicrobia</taxon>
        <taxon>Methanomicrobiales</taxon>
        <taxon>Methanocorpusculaceae</taxon>
        <taxon>Methanocorpusculum</taxon>
    </lineage>
</organism>
<dbReference type="Pfam" id="PF13384">
    <property type="entry name" value="HTH_23"/>
    <property type="match status" value="1"/>
</dbReference>